<gene>
    <name evidence="4" type="ORF">QQX02_12805</name>
</gene>
<dbReference type="InterPro" id="IPR050109">
    <property type="entry name" value="HTH-type_TetR-like_transc_reg"/>
</dbReference>
<feature type="domain" description="HTH tetR-type" evidence="3">
    <location>
        <begin position="15"/>
        <end position="74"/>
    </location>
</feature>
<dbReference type="SUPFAM" id="SSF48498">
    <property type="entry name" value="Tetracyclin repressor-like, C-terminal domain"/>
    <property type="match status" value="1"/>
</dbReference>
<dbReference type="PANTHER" id="PTHR30055">
    <property type="entry name" value="HTH-TYPE TRANSCRIPTIONAL REGULATOR RUTR"/>
    <property type="match status" value="1"/>
</dbReference>
<name>A0ABT8GK52_9MICO</name>
<dbReference type="InterPro" id="IPR001647">
    <property type="entry name" value="HTH_TetR"/>
</dbReference>
<dbReference type="EMBL" id="JAUHQA010000001">
    <property type="protein sequence ID" value="MDN4481802.1"/>
    <property type="molecule type" value="Genomic_DNA"/>
</dbReference>
<protein>
    <submittedName>
        <fullName evidence="4">TetR/AcrR family transcriptional regulator</fullName>
    </submittedName>
</protein>
<evidence type="ECO:0000259" key="3">
    <source>
        <dbReference type="PROSITE" id="PS50977"/>
    </source>
</evidence>
<comment type="caution">
    <text evidence="4">The sequence shown here is derived from an EMBL/GenBank/DDBJ whole genome shotgun (WGS) entry which is preliminary data.</text>
</comment>
<dbReference type="RefSeq" id="WP_301143549.1">
    <property type="nucleotide sequence ID" value="NZ_JAUHQA010000001.1"/>
</dbReference>
<proteinExistence type="predicted"/>
<evidence type="ECO:0000313" key="4">
    <source>
        <dbReference type="EMBL" id="MDN4481802.1"/>
    </source>
</evidence>
<keyword evidence="1 2" id="KW-0238">DNA-binding</keyword>
<dbReference type="InterPro" id="IPR045823">
    <property type="entry name" value="TetR_C_32"/>
</dbReference>
<dbReference type="InterPro" id="IPR036271">
    <property type="entry name" value="Tet_transcr_reg_TetR-rel_C_sf"/>
</dbReference>
<dbReference type="Pfam" id="PF19344">
    <property type="entry name" value="TetR_C_32"/>
    <property type="match status" value="1"/>
</dbReference>
<dbReference type="Proteomes" id="UP001172708">
    <property type="component" value="Unassembled WGS sequence"/>
</dbReference>
<evidence type="ECO:0000313" key="5">
    <source>
        <dbReference type="Proteomes" id="UP001172708"/>
    </source>
</evidence>
<dbReference type="InterPro" id="IPR009057">
    <property type="entry name" value="Homeodomain-like_sf"/>
</dbReference>
<evidence type="ECO:0000256" key="1">
    <source>
        <dbReference type="ARBA" id="ARBA00023125"/>
    </source>
</evidence>
<sequence length="216" mass="23482">MAIDGRDSRWDEHRATRRKELVSHALRAIRIHGATVGMDAIAHRAGTSKTVIYRHFGDRAGLYDAVVEQVHDYIHAGLSTAFRLSDPTDLGRLTADLADAYLELVERDPEIYRFVMTPPAPAAGAVVDPVRGLPGLIGEQISDSIAQNLAARGLDVSGAATWGHGLVGFIRAVADHWMATDPRPPREHIVQHISDFFAPARVGASAPTATPMEDRQ</sequence>
<reference evidence="4" key="1">
    <citation type="submission" date="2023-06" db="EMBL/GenBank/DDBJ databases">
        <title>Egi l300058.</title>
        <authorList>
            <person name="Gao L."/>
            <person name="Fang B.-Z."/>
            <person name="Li W.-J."/>
        </authorList>
    </citation>
    <scope>NUCLEOTIDE SEQUENCE</scope>
    <source>
        <strain evidence="4">EGI L300058</strain>
    </source>
</reference>
<dbReference type="Gene3D" id="1.10.357.10">
    <property type="entry name" value="Tetracycline Repressor, domain 2"/>
    <property type="match status" value="1"/>
</dbReference>
<organism evidence="4 5">
    <name type="scientific">Demequina muriae</name>
    <dbReference type="NCBI Taxonomy" id="3051664"/>
    <lineage>
        <taxon>Bacteria</taxon>
        <taxon>Bacillati</taxon>
        <taxon>Actinomycetota</taxon>
        <taxon>Actinomycetes</taxon>
        <taxon>Micrococcales</taxon>
        <taxon>Demequinaceae</taxon>
        <taxon>Demequina</taxon>
    </lineage>
</organism>
<evidence type="ECO:0000256" key="2">
    <source>
        <dbReference type="PROSITE-ProRule" id="PRU00335"/>
    </source>
</evidence>
<keyword evidence="5" id="KW-1185">Reference proteome</keyword>
<feature type="DNA-binding region" description="H-T-H motif" evidence="2">
    <location>
        <begin position="37"/>
        <end position="56"/>
    </location>
</feature>
<dbReference type="PROSITE" id="PS50977">
    <property type="entry name" value="HTH_TETR_2"/>
    <property type="match status" value="1"/>
</dbReference>
<dbReference type="Pfam" id="PF00440">
    <property type="entry name" value="TetR_N"/>
    <property type="match status" value="1"/>
</dbReference>
<accession>A0ABT8GK52</accession>
<dbReference type="PANTHER" id="PTHR30055:SF227">
    <property type="entry name" value="TRANSCRIPTIONAL REGULATORY PROTEIN (PROBABLY TETR-FAMILY)-RELATED"/>
    <property type="match status" value="1"/>
</dbReference>
<dbReference type="SUPFAM" id="SSF46689">
    <property type="entry name" value="Homeodomain-like"/>
    <property type="match status" value="1"/>
</dbReference>